<keyword evidence="6" id="KW-0084">Basement membrane</keyword>
<dbReference type="PANTHER" id="PTHR10574:SF409">
    <property type="entry name" value="LAMININ SUBUNIT ALPHA-1"/>
    <property type="match status" value="1"/>
</dbReference>
<evidence type="ECO:0000256" key="9">
    <source>
        <dbReference type="ARBA" id="ARBA00023157"/>
    </source>
</evidence>
<feature type="disulfide bond" evidence="13">
    <location>
        <begin position="1012"/>
        <end position="1021"/>
    </location>
</feature>
<feature type="chain" id="PRO_5042098039" description="Laminin subunit alpha-1" evidence="16">
    <location>
        <begin position="18"/>
        <end position="3040"/>
    </location>
</feature>
<feature type="domain" description="Laminin EGF-like" evidence="18">
    <location>
        <begin position="397"/>
        <end position="453"/>
    </location>
</feature>
<dbReference type="Pfam" id="PF00055">
    <property type="entry name" value="Laminin_N"/>
    <property type="match status" value="1"/>
</dbReference>
<name>A0AAD7X3M0_9TELE</name>
<feature type="domain" description="Laminin G" evidence="17">
    <location>
        <begin position="2435"/>
        <end position="2620"/>
    </location>
</feature>
<reference evidence="21" key="1">
    <citation type="journal article" date="2023" name="Science">
        <title>Genome structures resolve the early diversification of teleost fishes.</title>
        <authorList>
            <person name="Parey E."/>
            <person name="Louis A."/>
            <person name="Montfort J."/>
            <person name="Bouchez O."/>
            <person name="Roques C."/>
            <person name="Iampietro C."/>
            <person name="Lluch J."/>
            <person name="Castinel A."/>
            <person name="Donnadieu C."/>
            <person name="Desvignes T."/>
            <person name="Floi Bucao C."/>
            <person name="Jouanno E."/>
            <person name="Wen M."/>
            <person name="Mejri S."/>
            <person name="Dirks R."/>
            <person name="Jansen H."/>
            <person name="Henkel C."/>
            <person name="Chen W.J."/>
            <person name="Zahm M."/>
            <person name="Cabau C."/>
            <person name="Klopp C."/>
            <person name="Thompson A.W."/>
            <person name="Robinson-Rechavi M."/>
            <person name="Braasch I."/>
            <person name="Lecointre G."/>
            <person name="Bobe J."/>
            <person name="Postlethwait J.H."/>
            <person name="Berthelot C."/>
            <person name="Roest Crollius H."/>
            <person name="Guiguen Y."/>
        </authorList>
    </citation>
    <scope>NUCLEOTIDE SEQUENCE</scope>
    <source>
        <strain evidence="21">NC1722</strain>
    </source>
</reference>
<dbReference type="PROSITE" id="PS51117">
    <property type="entry name" value="LAMININ_NTER"/>
    <property type="match status" value="1"/>
</dbReference>
<feature type="domain" description="Laminin G" evidence="17">
    <location>
        <begin position="2678"/>
        <end position="2850"/>
    </location>
</feature>
<evidence type="ECO:0000256" key="6">
    <source>
        <dbReference type="ARBA" id="ARBA00022869"/>
    </source>
</evidence>
<feature type="disulfide bond" evidence="13">
    <location>
        <begin position="870"/>
        <end position="879"/>
    </location>
</feature>
<feature type="domain" description="Laminin N-terminal" evidence="20">
    <location>
        <begin position="18"/>
        <end position="269"/>
    </location>
</feature>
<keyword evidence="4 16" id="KW-0732">Signal</keyword>
<dbReference type="FunFam" id="2.10.25.10:FF:000094">
    <property type="entry name" value="Laminin subunit alpha-2"/>
    <property type="match status" value="1"/>
</dbReference>
<dbReference type="Pfam" id="PF00054">
    <property type="entry name" value="Laminin_G_1"/>
    <property type="match status" value="4"/>
</dbReference>
<feature type="domain" description="Laminin EGF-like" evidence="18">
    <location>
        <begin position="849"/>
        <end position="897"/>
    </location>
</feature>
<feature type="coiled-coil region" evidence="14">
    <location>
        <begin position="2007"/>
        <end position="2069"/>
    </location>
</feature>
<dbReference type="Pfam" id="PF24973">
    <property type="entry name" value="EGF_LMN_ATRN"/>
    <property type="match status" value="3"/>
</dbReference>
<dbReference type="GO" id="GO:0030334">
    <property type="term" value="P:regulation of cell migration"/>
    <property type="evidence" value="ECO:0007669"/>
    <property type="project" value="InterPro"/>
</dbReference>
<evidence type="ECO:0008006" key="23">
    <source>
        <dbReference type="Google" id="ProtNLM"/>
    </source>
</evidence>
<feature type="disulfide bond" evidence="13">
    <location>
        <begin position="849"/>
        <end position="861"/>
    </location>
</feature>
<feature type="disulfide bond" evidence="13">
    <location>
        <begin position="1455"/>
        <end position="1472"/>
    </location>
</feature>
<feature type="coiled-coil region" evidence="14">
    <location>
        <begin position="1814"/>
        <end position="1841"/>
    </location>
</feature>
<dbReference type="GO" id="GO:0005102">
    <property type="term" value="F:signaling receptor binding"/>
    <property type="evidence" value="ECO:0007669"/>
    <property type="project" value="InterPro"/>
</dbReference>
<dbReference type="InterPro" id="IPR013320">
    <property type="entry name" value="ConA-like_dom_sf"/>
</dbReference>
<dbReference type="Proteomes" id="UP001221898">
    <property type="component" value="Unassembled WGS sequence"/>
</dbReference>
<dbReference type="SMART" id="SM00136">
    <property type="entry name" value="LamNT"/>
    <property type="match status" value="1"/>
</dbReference>
<dbReference type="GO" id="GO:0030155">
    <property type="term" value="P:regulation of cell adhesion"/>
    <property type="evidence" value="ECO:0007669"/>
    <property type="project" value="InterPro"/>
</dbReference>
<dbReference type="FunFam" id="2.10.25.10:FF:000069">
    <property type="entry name" value="Laminin subunit alpha 1"/>
    <property type="match status" value="1"/>
</dbReference>
<dbReference type="Gene3D" id="2.170.300.10">
    <property type="entry name" value="Tie2 ligand-binding domain superfamily"/>
    <property type="match status" value="2"/>
</dbReference>
<evidence type="ECO:0000256" key="12">
    <source>
        <dbReference type="PROSITE-ProRule" id="PRU00122"/>
    </source>
</evidence>
<evidence type="ECO:0000259" key="19">
    <source>
        <dbReference type="PROSITE" id="PS51115"/>
    </source>
</evidence>
<dbReference type="SMART" id="SM00281">
    <property type="entry name" value="LamB"/>
    <property type="match status" value="2"/>
</dbReference>
<dbReference type="PROSITE" id="PS50025">
    <property type="entry name" value="LAM_G_DOMAIN"/>
    <property type="match status" value="5"/>
</dbReference>
<evidence type="ECO:0000256" key="1">
    <source>
        <dbReference type="ARBA" id="ARBA00004302"/>
    </source>
</evidence>
<dbReference type="CDD" id="cd00055">
    <property type="entry name" value="EGF_Lam"/>
    <property type="match status" value="13"/>
</dbReference>
<dbReference type="FunFam" id="2.10.25.10:FF:000082">
    <property type="entry name" value="Laminin subunit alpha 1"/>
    <property type="match status" value="1"/>
</dbReference>
<evidence type="ECO:0000256" key="11">
    <source>
        <dbReference type="ARBA" id="ARBA00023292"/>
    </source>
</evidence>
<dbReference type="GO" id="GO:0005604">
    <property type="term" value="C:basement membrane"/>
    <property type="evidence" value="ECO:0007669"/>
    <property type="project" value="UniProtKB-SubCell"/>
</dbReference>
<evidence type="ECO:0000256" key="8">
    <source>
        <dbReference type="ARBA" id="ARBA00023054"/>
    </source>
</evidence>
<feature type="disulfide bond" evidence="13">
    <location>
        <begin position="918"/>
        <end position="927"/>
    </location>
</feature>
<feature type="disulfide bond" evidence="12">
    <location>
        <begin position="2593"/>
        <end position="2620"/>
    </location>
</feature>
<dbReference type="Gene3D" id="2.60.120.260">
    <property type="entry name" value="Galactose-binding domain-like"/>
    <property type="match status" value="1"/>
</dbReference>
<keyword evidence="8 14" id="KW-0175">Coiled coil</keyword>
<feature type="signal peptide" evidence="16">
    <location>
        <begin position="1"/>
        <end position="17"/>
    </location>
</feature>
<organism evidence="21 22">
    <name type="scientific">Aldrovandia affinis</name>
    <dbReference type="NCBI Taxonomy" id="143900"/>
    <lineage>
        <taxon>Eukaryota</taxon>
        <taxon>Metazoa</taxon>
        <taxon>Chordata</taxon>
        <taxon>Craniata</taxon>
        <taxon>Vertebrata</taxon>
        <taxon>Euteleostomi</taxon>
        <taxon>Actinopterygii</taxon>
        <taxon>Neopterygii</taxon>
        <taxon>Teleostei</taxon>
        <taxon>Notacanthiformes</taxon>
        <taxon>Halosauridae</taxon>
        <taxon>Aldrovandia</taxon>
    </lineage>
</organism>
<feature type="disulfide bond" evidence="13">
    <location>
        <begin position="991"/>
        <end position="1003"/>
    </location>
</feature>
<dbReference type="InterPro" id="IPR010307">
    <property type="entry name" value="Laminin_dom_II"/>
</dbReference>
<dbReference type="FunFam" id="2.60.120.260:FF:000017">
    <property type="entry name" value="Laminin subunit alpha 2"/>
    <property type="match status" value="1"/>
</dbReference>
<evidence type="ECO:0000256" key="13">
    <source>
        <dbReference type="PROSITE-ProRule" id="PRU00460"/>
    </source>
</evidence>
<dbReference type="SMART" id="SM00282">
    <property type="entry name" value="LamG"/>
    <property type="match status" value="5"/>
</dbReference>
<evidence type="ECO:0000256" key="2">
    <source>
        <dbReference type="ARBA" id="ARBA00022525"/>
    </source>
</evidence>
<evidence type="ECO:0000259" key="17">
    <source>
        <dbReference type="PROSITE" id="PS50025"/>
    </source>
</evidence>
<dbReference type="InterPro" id="IPR056863">
    <property type="entry name" value="LMN_ATRN_NET-like_EGF"/>
</dbReference>
<feature type="domain" description="Laminin G" evidence="17">
    <location>
        <begin position="2067"/>
        <end position="2246"/>
    </location>
</feature>
<feature type="region of interest" description="Disordered" evidence="15">
    <location>
        <begin position="2361"/>
        <end position="2381"/>
    </location>
</feature>
<feature type="disulfide bond" evidence="13">
    <location>
        <begin position="397"/>
        <end position="409"/>
    </location>
</feature>
<keyword evidence="2" id="KW-0964">Secreted</keyword>
<feature type="domain" description="Laminin IV type A" evidence="19">
    <location>
        <begin position="522"/>
        <end position="716"/>
    </location>
</feature>
<feature type="disulfide bond" evidence="13">
    <location>
        <begin position="898"/>
        <end position="910"/>
    </location>
</feature>
<dbReference type="GO" id="GO:0009888">
    <property type="term" value="P:tissue development"/>
    <property type="evidence" value="ECO:0007669"/>
    <property type="project" value="TreeGrafter"/>
</dbReference>
<feature type="domain" description="Laminin G" evidence="17">
    <location>
        <begin position="2256"/>
        <end position="2430"/>
    </location>
</feature>
<keyword evidence="5" id="KW-0677">Repeat</keyword>
<dbReference type="PRINTS" id="PR00011">
    <property type="entry name" value="EGFLAMININ"/>
</dbReference>
<evidence type="ECO:0000313" key="21">
    <source>
        <dbReference type="EMBL" id="KAJ8418813.1"/>
    </source>
</evidence>
<feature type="disulfide bond" evidence="13">
    <location>
        <begin position="472"/>
        <end position="481"/>
    </location>
</feature>
<dbReference type="CDD" id="cd00110">
    <property type="entry name" value="LamG"/>
    <property type="match status" value="5"/>
</dbReference>
<evidence type="ECO:0000313" key="22">
    <source>
        <dbReference type="Proteomes" id="UP001221898"/>
    </source>
</evidence>
<dbReference type="FunFam" id="2.10.25.10:FF:000033">
    <property type="entry name" value="Laminin subunit alpha 2"/>
    <property type="match status" value="2"/>
</dbReference>
<dbReference type="EMBL" id="JAINUG010000001">
    <property type="protein sequence ID" value="KAJ8418813.1"/>
    <property type="molecule type" value="Genomic_DNA"/>
</dbReference>
<dbReference type="Pfam" id="PF02210">
    <property type="entry name" value="Laminin_G_2"/>
    <property type="match status" value="1"/>
</dbReference>
<evidence type="ECO:0000256" key="15">
    <source>
        <dbReference type="SAM" id="MobiDB-lite"/>
    </source>
</evidence>
<feature type="domain" description="Laminin EGF-like" evidence="18">
    <location>
        <begin position="454"/>
        <end position="501"/>
    </location>
</feature>
<dbReference type="PROSITE" id="PS51115">
    <property type="entry name" value="LAMININ_IVA"/>
    <property type="match status" value="2"/>
</dbReference>
<evidence type="ECO:0000256" key="7">
    <source>
        <dbReference type="ARBA" id="ARBA00022889"/>
    </source>
</evidence>
<dbReference type="FunFam" id="2.10.25.10:FF:000242">
    <property type="entry name" value="Laminin subunit alpha 1"/>
    <property type="match status" value="1"/>
</dbReference>
<comment type="caution">
    <text evidence="21">The sequence shown here is derived from an EMBL/GenBank/DDBJ whole genome shotgun (WGS) entry which is preliminary data.</text>
</comment>
<dbReference type="Pfam" id="PF00052">
    <property type="entry name" value="Laminin_B"/>
    <property type="match status" value="2"/>
</dbReference>
<dbReference type="PANTHER" id="PTHR10574">
    <property type="entry name" value="NETRIN/LAMININ-RELATED"/>
    <property type="match status" value="1"/>
</dbReference>
<dbReference type="FunFam" id="2.10.25.10:FF:000209">
    <property type="entry name" value="Laminin subunit alpha 5"/>
    <property type="match status" value="1"/>
</dbReference>
<feature type="disulfide bond" evidence="13">
    <location>
        <begin position="1453"/>
        <end position="1465"/>
    </location>
</feature>
<evidence type="ECO:0000256" key="3">
    <source>
        <dbReference type="ARBA" id="ARBA00022530"/>
    </source>
</evidence>
<dbReference type="InterPro" id="IPR008211">
    <property type="entry name" value="Laminin_N"/>
</dbReference>
<dbReference type="Gene3D" id="2.60.120.200">
    <property type="match status" value="5"/>
</dbReference>
<feature type="domain" description="Laminin EGF-like" evidence="18">
    <location>
        <begin position="1347"/>
        <end position="1395"/>
    </location>
</feature>
<feature type="disulfide bond" evidence="13">
    <location>
        <begin position="1474"/>
        <end position="1483"/>
    </location>
</feature>
<dbReference type="InterPro" id="IPR000742">
    <property type="entry name" value="EGF"/>
</dbReference>
<dbReference type="SUPFAM" id="SSF49899">
    <property type="entry name" value="Concanavalin A-like lectins/glucanases"/>
    <property type="match status" value="5"/>
</dbReference>
<feature type="domain" description="Laminin EGF-like" evidence="18">
    <location>
        <begin position="991"/>
        <end position="1036"/>
    </location>
</feature>
<dbReference type="InterPro" id="IPR001791">
    <property type="entry name" value="Laminin_G"/>
</dbReference>
<dbReference type="FunFam" id="2.170.300.10:FF:000026">
    <property type="entry name" value="laminin subunit alpha-2 isoform X2"/>
    <property type="match status" value="1"/>
</dbReference>
<dbReference type="GO" id="GO:0045995">
    <property type="term" value="P:regulation of embryonic development"/>
    <property type="evidence" value="ECO:0007669"/>
    <property type="project" value="InterPro"/>
</dbReference>
<feature type="disulfide bond" evidence="13">
    <location>
        <begin position="1064"/>
        <end position="1073"/>
    </location>
</feature>
<feature type="domain" description="Laminin EGF-like" evidence="18">
    <location>
        <begin position="898"/>
        <end position="944"/>
    </location>
</feature>
<feature type="domain" description="Laminin G" evidence="17">
    <location>
        <begin position="2855"/>
        <end position="3035"/>
    </location>
</feature>
<keyword evidence="10" id="KW-0325">Glycoprotein</keyword>
<dbReference type="SMART" id="SM00181">
    <property type="entry name" value="EGF"/>
    <property type="match status" value="9"/>
</dbReference>
<dbReference type="Pfam" id="PF06008">
    <property type="entry name" value="Laminin_I"/>
    <property type="match status" value="1"/>
</dbReference>
<dbReference type="GO" id="GO:0005576">
    <property type="term" value="C:extracellular region"/>
    <property type="evidence" value="ECO:0007669"/>
    <property type="project" value="UniProtKB-ARBA"/>
</dbReference>
<comment type="caution">
    <text evidence="13">Lacks conserved residue(s) required for the propagation of feature annotation.</text>
</comment>
<evidence type="ECO:0000259" key="18">
    <source>
        <dbReference type="PROSITE" id="PS50027"/>
    </source>
</evidence>
<evidence type="ECO:0000259" key="20">
    <source>
        <dbReference type="PROSITE" id="PS51117"/>
    </source>
</evidence>
<feature type="domain" description="Laminin EGF-like" evidence="18">
    <location>
        <begin position="1037"/>
        <end position="1093"/>
    </location>
</feature>
<feature type="disulfide bond" evidence="13">
    <location>
        <begin position="851"/>
        <end position="868"/>
    </location>
</feature>
<dbReference type="InterPro" id="IPR002049">
    <property type="entry name" value="LE_dom"/>
</dbReference>
<dbReference type="SMART" id="SM00180">
    <property type="entry name" value="EGF_Lam"/>
    <property type="match status" value="16"/>
</dbReference>
<evidence type="ECO:0000256" key="4">
    <source>
        <dbReference type="ARBA" id="ARBA00022729"/>
    </source>
</evidence>
<dbReference type="InterPro" id="IPR000034">
    <property type="entry name" value="Laminin_IV"/>
</dbReference>
<accession>A0AAD7X3M0</accession>
<feature type="domain" description="Laminin EGF-like" evidence="18">
    <location>
        <begin position="945"/>
        <end position="990"/>
    </location>
</feature>
<dbReference type="Gene3D" id="2.10.25.10">
    <property type="entry name" value="Laminin"/>
    <property type="match status" value="13"/>
</dbReference>
<keyword evidence="9 13" id="KW-1015">Disulfide bond</keyword>
<feature type="disulfide bond" evidence="13">
    <location>
        <begin position="1037"/>
        <end position="1049"/>
    </location>
</feature>
<dbReference type="FunFam" id="2.60.120.200:FF:000098">
    <property type="entry name" value="Laminin subunit alpha 1"/>
    <property type="match status" value="1"/>
</dbReference>
<comment type="subcellular location">
    <subcellularLocation>
        <location evidence="1">Secreted</location>
        <location evidence="1">Extracellular space</location>
        <location evidence="1">Extracellular matrix</location>
        <location evidence="1">Basement membrane</location>
    </subcellularLocation>
</comment>
<dbReference type="SUPFAM" id="SSF57196">
    <property type="entry name" value="EGF/Laminin"/>
    <property type="match status" value="10"/>
</dbReference>
<gene>
    <name evidence="21" type="ORF">AAFF_G00003120</name>
</gene>
<dbReference type="GO" id="GO:0009887">
    <property type="term" value="P:animal organ morphogenesis"/>
    <property type="evidence" value="ECO:0007669"/>
    <property type="project" value="TreeGrafter"/>
</dbReference>
<dbReference type="FunFam" id="2.10.25.10:FF:000189">
    <property type="entry name" value="Laminin subunit alpha 2"/>
    <property type="match status" value="1"/>
</dbReference>
<protein>
    <recommendedName>
        <fullName evidence="23">Laminin subunit alpha-1</fullName>
    </recommendedName>
</protein>
<keyword evidence="3" id="KW-0272">Extracellular matrix</keyword>
<dbReference type="FunFam" id="2.10.25.10:FF:000188">
    <property type="entry name" value="Laminin subunit gamma 2"/>
    <property type="match status" value="2"/>
</dbReference>
<keyword evidence="11 13" id="KW-0424">Laminin EGF-like domain</keyword>
<sequence length="3040" mass="331086">MRGYIVIVLLCASSVECQQRGLFPAILNLASNAEITTNATCGEREPEMYCKLVEHVPRHRLRNPQCRTCDSQSANPKEQHPITKAIDGTNQWWQSPSIKNGRQYHWVTVTLDLRQIFQVAYIIIKAANSPRPGNWILERSLDGVEFQPWQYYAISDTECLSRYNVTPRLGPPTYKRDDEVICTSYYSRLVPLEHGEIHTSLINGRPSADDLTPELLELTSARYIRLRLQRIRTLNADLMTLSYRDPKEVDPIVTRRYYYSIKDISVGGMCICYGHAQSCPWDPVTKKLQCVCEHNTCGESCNECCPGYHQELWQPGTLSVGNTCEKCNCHNKAEDCYYNQTVADRKLSMNTHGQFVGGGVCLNCIQNTAGMNCETCADGFFRPHKVSPYDEHPCDECLCDPSGSLTPNCIKDDNHAKPEKGLHAGQCLCKEGFAGERCDRCAFGYREFPLCVRCNCSLDGSLNIDPCAECECKENVMGADCDLCEHGFYNLQGSNPEGCTECFCFGVSDVCESILWSAVQVVARDGWLLPAPQSDSIYSVPLTDEDNNITPGNVTGSRVSHFLYSWAAPERFLGNKLKSYGGFLNYTVSYDVSVENVDKNLPSHFDVVIEGNGRALRQLTSQQLLLTSLKEQRVTVELVPRNFVDLRTGRAVQRDELMTVLVNMARLLVRVHLNTSSEGALRLRAVSLDMADPNATTPKYSLVWSSASARGATAEHPASIASQDFICDTNGVCLDCTHNTTGAHCDQCLPGFYGDPMEGTPEDCQRCACPLTVESNNFSPTCHLNGPGEVICDQCQQGYTGAWCDRCANGYYGDPTCLKCVGHTAGRHCERCQDGYFGDAVDTKDCRACGCHGNGSHSTLCNGTTGQCDCKPNVVGEKCDRCKAGYHGLLGGTGCVLCNCSQAGSLSLECDEEGRCHCIPGVTGDKCDRCQHGYYNYQDSGCTACDCAHTHGNCDSETGECICPPHTRGQKCELCEEEHWGHDAVTGCKPCDCSVAGASLTSCDLLSGQCQCSPGFGGQRCDLCATGYRAFPECTACNCNVNGTWEEFCDKELGVCSCEDSCVCKDNVGGPGCDECKRGTFGLASHNPAGCSPCFCFGVSTDCEELGGLVRAVITLGAEPEPLRVVSQSNLTGTLEGVFLQHPDVLLDTSRVQSSSLTGPYYWRLPAKFQGNKLLSYGGKLRYTAAFFALDGAGLANFEPQVLIRGGHLRKVVIYLDMPAPDNGVKTSRDVPLIEHKWKYFNSVSDQAVTHSDFMSVLSNIEYIIIKASYGSGMQQSRISNISLDTSVEAEEGPVGGEQAQFIEMCECPSGYAGLSCQECAPGYHRKPVSELNPRGPRPLIQPCVPCQCNNHSLTCDLDTGKCQGCRHSTVGDHCNLCAPGYYGKVEGSINDCSLCACPHGNKKSFSPSCVLEGKDEYRCDSCQSGYEGQHCERCSVGYYGNPLEPDGHCQPCQCSAAGSLHPRCDTLTGRCECKAGVRGHLCEECEERHVMSGDQCISCNDECTGVLLDNLDIMRQSVQSFNFTGVILAPYSLLVSLENATQEIKTLLSPEMSPSYLLSRAEEQLGNVSKDIDRLLQKTTQMFGDAEDLSRSTEQRLAQGTELLGLIAKVQTATHALEEAASSLNDTLEEELEGTNSTQLVEQVADILGTMRSLDLSYWNNTASDELSAASALLQQVLEDFHKPQQAAAALAKTIGATLLDNALKLQGAQALLATASTNNNRTAQLLQSASINLKDFHDLRGNISHRSQETGAHLEEAQDLLADAINMVEDLVNATSQLEGAQDELELWNPALRKQVDTLVMQMKMKDVLELVYRAEDHAEELSAEARTLESALADVRNASLNATSAVHANSNIRTDIHEAESRAESANVMATAAFNLTQLSNGSVRDLGIQALQRSSNILAESVALSNHTIGLMANVSAVKGRLDTIRESVSNISRQFPETSAILRSLSNGTREKVLEAKEQASAVNTSLLSALQRLEDFSQRLEESSSAVAQANASIRSVNQLVSDSEETASAAELKLREAETRAERLFDRLKPLKTLGDHLSRNLSEIKELINQARKQAASIKVAVSADRDCVRAYRPEVTSSNYNTLTLMVKTSEPDNLLFYMGSSSSVDFIALEMRRGKVIFLWDVGSGHAKLEYPDIQIDNNKWHRIHATRFGKQGSLTVQELKSDENPVVKATSPGSATVLDVNKSTLLFVGGLGGQIKKSAAVKMTQFKGCLGEASLNGKDIGLWNYVEREGKCGGCFMSPQAEETSFHFDGSGYSVVEKPLRSTATHIVMLFKTFSPNGLLLYLASNGTRDFLSIELVEGKVRLTFELGSGPLTLTTTKAYNTGNWYKIALQRNKSKGYLSVMAAYAPTERETVEGESPGTASDLNRSDRDPIYIGGLPSSRPIRRQVVARSYVGCIKNMEIARTNFDLLRDAYGVRKGCVLQPIRSVTILNKGFLELPPLTLAPISELMATFSTRNDTGIILAGFNKAGSRKRRQTRQPFLAVMLVHGQLEVHLNAAEGGIVHKVVVRSGTGTFSDGQEHSVILQRNKRTVTVLVDEDHQGTLRLASVSEKTSLTLTRLYMGGVPSGEGAGLLKTTTSFYGCIKNMAVNTELLDLSSALRYQNVDMDSCLLEERPKRVVLPDDGDLELESTPGPLQPPAVAPTELSALPLAPATCAVADQTGSIPEAHQFGLSRHSHMMLSFTHQTVRKSFSLQLSVRTFASSGLLFYMANPNQVDYATLQLQGGRLFFTCDLGKSSATATLPDPINDGQWHTVKADFGKKNVTVSVDGRESAPAQARGKASTLDVEGKLYLGGLPPGYTARNIGNVTHSLAGCVRDVMLNKASLDTQHPAAAHATTRCFTVAQDGTFFNGSGFAAFVKEGYKVGSDVAVGLEFRTTEQNGVLLGVSSAKVDAIGLEMVNGQVMFHVNNGAGRISATYTPRGRALLCDGRWHVLLANKNKYGLSLTVDGVMVHTDNPHSQSTSADTNDPVYVGGYPGEVKQNCLTSTTRFRGCMRKFRLIKGHLADAHDFSRAFTLRGVFPHSCPGTPL</sequence>
<dbReference type="InterPro" id="IPR050440">
    <property type="entry name" value="Laminin/Netrin_ECM"/>
</dbReference>
<evidence type="ECO:0000256" key="5">
    <source>
        <dbReference type="ARBA" id="ARBA00022737"/>
    </source>
</evidence>
<evidence type="ECO:0000256" key="10">
    <source>
        <dbReference type="ARBA" id="ARBA00023180"/>
    </source>
</evidence>
<dbReference type="InterPro" id="IPR009254">
    <property type="entry name" value="Laminin_aI"/>
</dbReference>
<feature type="disulfide bond" evidence="13">
    <location>
        <begin position="963"/>
        <end position="972"/>
    </location>
</feature>
<feature type="disulfide bond" evidence="13">
    <location>
        <begin position="993"/>
        <end position="1010"/>
    </location>
</feature>
<dbReference type="GO" id="GO:0007155">
    <property type="term" value="P:cell adhesion"/>
    <property type="evidence" value="ECO:0007669"/>
    <property type="project" value="UniProtKB-KW"/>
</dbReference>
<proteinExistence type="predicted"/>
<feature type="disulfide bond" evidence="13">
    <location>
        <begin position="1366"/>
        <end position="1375"/>
    </location>
</feature>
<feature type="disulfide bond" evidence="13">
    <location>
        <begin position="429"/>
        <end position="438"/>
    </location>
</feature>
<dbReference type="FunFam" id="2.60.120.200:FF:000119">
    <property type="entry name" value="Laminin subunit alpha 1"/>
    <property type="match status" value="1"/>
</dbReference>
<evidence type="ECO:0000256" key="14">
    <source>
        <dbReference type="SAM" id="Coils"/>
    </source>
</evidence>
<dbReference type="Pfam" id="PF06009">
    <property type="entry name" value="Laminin_II"/>
    <property type="match status" value="1"/>
</dbReference>
<dbReference type="PROSITE" id="PS50027">
    <property type="entry name" value="EGF_LAM_2"/>
    <property type="match status" value="9"/>
</dbReference>
<evidence type="ECO:0000256" key="16">
    <source>
        <dbReference type="SAM" id="SignalP"/>
    </source>
</evidence>
<keyword evidence="22" id="KW-1185">Reference proteome</keyword>
<keyword evidence="7" id="KW-0130">Cell adhesion</keyword>
<feature type="domain" description="Laminin EGF-like" evidence="18">
    <location>
        <begin position="1453"/>
        <end position="1499"/>
    </location>
</feature>
<dbReference type="PROSITE" id="PS01248">
    <property type="entry name" value="EGF_LAM_1"/>
    <property type="match status" value="5"/>
</dbReference>
<feature type="domain" description="Laminin IV type A" evidence="19">
    <location>
        <begin position="1118"/>
        <end position="1305"/>
    </location>
</feature>
<dbReference type="Pfam" id="PF00053">
    <property type="entry name" value="EGF_laminin"/>
    <property type="match status" value="11"/>
</dbReference>